<feature type="transmembrane region" description="Helical" evidence="1">
    <location>
        <begin position="115"/>
        <end position="138"/>
    </location>
</feature>
<dbReference type="KEGG" id="gey:QMQ05_06605"/>
<keyword evidence="1" id="KW-0812">Transmembrane</keyword>
<organism evidence="2 3">
    <name type="scientific">Glutamicibacter ectropisis</name>
    <dbReference type="NCBI Taxonomy" id="3046593"/>
    <lineage>
        <taxon>Bacteria</taxon>
        <taxon>Bacillati</taxon>
        <taxon>Actinomycetota</taxon>
        <taxon>Actinomycetes</taxon>
        <taxon>Micrococcales</taxon>
        <taxon>Micrococcaceae</taxon>
        <taxon>Glutamicibacter</taxon>
    </lineage>
</organism>
<reference evidence="2 3" key="1">
    <citation type="submission" date="2023-05" db="EMBL/GenBank/DDBJ databases">
        <title>Glutamicibacter sp. B1, complete genome.</title>
        <authorList>
            <person name="Long Y.H."/>
            <person name="Fang T."/>
            <person name="Li X.Y."/>
        </authorList>
    </citation>
    <scope>NUCLEOTIDE SEQUENCE [LARGE SCALE GENOMIC DNA]</scope>
    <source>
        <strain evidence="2 3">B1</strain>
    </source>
</reference>
<gene>
    <name evidence="2" type="ORF">QMQ05_06605</name>
</gene>
<feature type="transmembrane region" description="Helical" evidence="1">
    <location>
        <begin position="235"/>
        <end position="259"/>
    </location>
</feature>
<feature type="transmembrane region" description="Helical" evidence="1">
    <location>
        <begin position="158"/>
        <end position="182"/>
    </location>
</feature>
<feature type="transmembrane region" description="Helical" evidence="1">
    <location>
        <begin position="35"/>
        <end position="53"/>
    </location>
</feature>
<evidence type="ECO:0000313" key="3">
    <source>
        <dbReference type="Proteomes" id="UP001486888"/>
    </source>
</evidence>
<protein>
    <recommendedName>
        <fullName evidence="4">ABC transporter</fullName>
    </recommendedName>
</protein>
<sequence>MKTLDLAESHSAHGLSVLLATARAEITKFFGLRSLTGLYMVGLVVTVGLGWLLGASAKASGENGIDSVMPAPLIVFATLQFGQLFFAAAAALHLTGEYSSGTMSSTLQAVPRRAILAGAKALVLGIFGFLTGLVLIPVATIPTALAAGRYGEFDVSELFSASLGAGTYLALLSLMALGLGLLCRNSTGALISLIVLVIGLPQILGLIPIDWVQSLIQYLPTNAATFMATGASEPYGPVLAVVVLALWSVILLGAGMLMMKKRDA</sequence>
<proteinExistence type="predicted"/>
<evidence type="ECO:0000313" key="2">
    <source>
        <dbReference type="EMBL" id="XAO47187.1"/>
    </source>
</evidence>
<feature type="transmembrane region" description="Helical" evidence="1">
    <location>
        <begin position="189"/>
        <end position="209"/>
    </location>
</feature>
<accession>A0AAU6WH87</accession>
<feature type="transmembrane region" description="Helical" evidence="1">
    <location>
        <begin position="73"/>
        <end position="94"/>
    </location>
</feature>
<keyword evidence="3" id="KW-1185">Reference proteome</keyword>
<dbReference type="EMBL" id="CP125942">
    <property type="protein sequence ID" value="XAO47187.1"/>
    <property type="molecule type" value="Genomic_DNA"/>
</dbReference>
<dbReference type="AlphaFoldDB" id="A0AAU6WH87"/>
<evidence type="ECO:0000256" key="1">
    <source>
        <dbReference type="SAM" id="Phobius"/>
    </source>
</evidence>
<name>A0AAU6WH87_9MICC</name>
<dbReference type="Proteomes" id="UP001486888">
    <property type="component" value="Chromosome"/>
</dbReference>
<evidence type="ECO:0008006" key="4">
    <source>
        <dbReference type="Google" id="ProtNLM"/>
    </source>
</evidence>
<dbReference type="RefSeq" id="WP_345474020.1">
    <property type="nucleotide sequence ID" value="NZ_CP125942.1"/>
</dbReference>
<keyword evidence="1" id="KW-0472">Membrane</keyword>
<keyword evidence="1" id="KW-1133">Transmembrane helix</keyword>